<evidence type="ECO:0000313" key="3">
    <source>
        <dbReference type="EMBL" id="ODQ60393.1"/>
    </source>
</evidence>
<proteinExistence type="predicted"/>
<organism evidence="3 4">
    <name type="scientific">Wickerhamomyces anomalus (strain ATCC 58044 / CBS 1984 / NCYC 433 / NRRL Y-366-8)</name>
    <name type="common">Yeast</name>
    <name type="synonym">Hansenula anomala</name>
    <dbReference type="NCBI Taxonomy" id="683960"/>
    <lineage>
        <taxon>Eukaryota</taxon>
        <taxon>Fungi</taxon>
        <taxon>Dikarya</taxon>
        <taxon>Ascomycota</taxon>
        <taxon>Saccharomycotina</taxon>
        <taxon>Saccharomycetes</taxon>
        <taxon>Phaffomycetales</taxon>
        <taxon>Wickerhamomycetaceae</taxon>
        <taxon>Wickerhamomyces</taxon>
    </lineage>
</organism>
<keyword evidence="4" id="KW-1185">Reference proteome</keyword>
<reference evidence="3 4" key="1">
    <citation type="journal article" date="2016" name="Proc. Natl. Acad. Sci. U.S.A.">
        <title>Comparative genomics of biotechnologically important yeasts.</title>
        <authorList>
            <person name="Riley R."/>
            <person name="Haridas S."/>
            <person name="Wolfe K.H."/>
            <person name="Lopes M.R."/>
            <person name="Hittinger C.T."/>
            <person name="Goeker M."/>
            <person name="Salamov A.A."/>
            <person name="Wisecaver J.H."/>
            <person name="Long T.M."/>
            <person name="Calvey C.H."/>
            <person name="Aerts A.L."/>
            <person name="Barry K.W."/>
            <person name="Choi C."/>
            <person name="Clum A."/>
            <person name="Coughlan A.Y."/>
            <person name="Deshpande S."/>
            <person name="Douglass A.P."/>
            <person name="Hanson S.J."/>
            <person name="Klenk H.-P."/>
            <person name="LaButti K.M."/>
            <person name="Lapidus A."/>
            <person name="Lindquist E.A."/>
            <person name="Lipzen A.M."/>
            <person name="Meier-Kolthoff J.P."/>
            <person name="Ohm R.A."/>
            <person name="Otillar R.P."/>
            <person name="Pangilinan J.L."/>
            <person name="Peng Y."/>
            <person name="Rokas A."/>
            <person name="Rosa C.A."/>
            <person name="Scheuner C."/>
            <person name="Sibirny A.A."/>
            <person name="Slot J.C."/>
            <person name="Stielow J.B."/>
            <person name="Sun H."/>
            <person name="Kurtzman C.P."/>
            <person name="Blackwell M."/>
            <person name="Grigoriev I.V."/>
            <person name="Jeffries T.W."/>
        </authorList>
    </citation>
    <scope>NUCLEOTIDE SEQUENCE [LARGE SCALE GENOMIC DNA]</scope>
    <source>
        <strain evidence="4">ATCC 58044 / CBS 1984 / NCYC 433 / NRRL Y-366-8</strain>
    </source>
</reference>
<feature type="region of interest" description="Disordered" evidence="1">
    <location>
        <begin position="145"/>
        <end position="174"/>
    </location>
</feature>
<dbReference type="Pfam" id="PF10180">
    <property type="entry name" value="WKF"/>
    <property type="match status" value="1"/>
</dbReference>
<accession>A0A1E3P4V5</accession>
<feature type="region of interest" description="Disordered" evidence="1">
    <location>
        <begin position="31"/>
        <end position="80"/>
    </location>
</feature>
<dbReference type="PANTHER" id="PTHR22306:SF2">
    <property type="entry name" value="CHROMOSOME 7 OPEN READING FRAME 50"/>
    <property type="match status" value="1"/>
</dbReference>
<dbReference type="GeneID" id="30197956"/>
<dbReference type="EMBL" id="KV454210">
    <property type="protein sequence ID" value="ODQ60393.1"/>
    <property type="molecule type" value="Genomic_DNA"/>
</dbReference>
<dbReference type="AlphaFoldDB" id="A0A1E3P4V5"/>
<feature type="compositionally biased region" description="Acidic residues" evidence="1">
    <location>
        <begin position="150"/>
        <end position="162"/>
    </location>
</feature>
<dbReference type="PANTHER" id="PTHR22306">
    <property type="entry name" value="CHROMOSOME 7 OPEN READING FRAME 50"/>
    <property type="match status" value="1"/>
</dbReference>
<feature type="domain" description="WKF" evidence="2">
    <location>
        <begin position="83"/>
        <end position="141"/>
    </location>
</feature>
<dbReference type="RefSeq" id="XP_019039600.1">
    <property type="nucleotide sequence ID" value="XM_019180710.1"/>
</dbReference>
<dbReference type="Proteomes" id="UP000094112">
    <property type="component" value="Unassembled WGS sequence"/>
</dbReference>
<dbReference type="STRING" id="683960.A0A1E3P4V5"/>
<protein>
    <recommendedName>
        <fullName evidence="2">WKF domain-containing protein</fullName>
    </recommendedName>
</protein>
<feature type="non-terminal residue" evidence="3">
    <location>
        <position position="204"/>
    </location>
</feature>
<feature type="compositionally biased region" description="Basic and acidic residues" evidence="1">
    <location>
        <begin position="163"/>
        <end position="174"/>
    </location>
</feature>
<dbReference type="OrthoDB" id="10261563at2759"/>
<name>A0A1E3P4V5_WICAA</name>
<evidence type="ECO:0000256" key="1">
    <source>
        <dbReference type="SAM" id="MobiDB-lite"/>
    </source>
</evidence>
<evidence type="ECO:0000313" key="4">
    <source>
        <dbReference type="Proteomes" id="UP000094112"/>
    </source>
</evidence>
<evidence type="ECO:0000259" key="2">
    <source>
        <dbReference type="Pfam" id="PF10180"/>
    </source>
</evidence>
<feature type="compositionally biased region" description="Basic and acidic residues" evidence="1">
    <location>
        <begin position="68"/>
        <end position="80"/>
    </location>
</feature>
<sequence length="204" mass="23430">MTEHVPAWKRIGLKVKQDLEEDPLAITTHLDSGKVTAKQTKQLNKKKRAAQIGDGDGTKKPPKRQKLPKSERPPPPEKDQLVYLKTYSTDRENWKFSKQKQNWILKHIKVIEDKYEEYLINYLAGLQGGSKDRLIESLKKVQESWNASAAEDEEKTTEEETKESENKEVKNDAKNDLESVDSDYAIRARKIVETITGEKIKLIG</sequence>
<gene>
    <name evidence="3" type="ORF">WICANDRAFT_16783</name>
</gene>
<dbReference type="InterPro" id="IPR019327">
    <property type="entry name" value="WKF"/>
</dbReference>